<evidence type="ECO:0000256" key="16">
    <source>
        <dbReference type="ARBA" id="ARBA00052285"/>
    </source>
</evidence>
<evidence type="ECO:0000256" key="15">
    <source>
        <dbReference type="ARBA" id="ARBA00050664"/>
    </source>
</evidence>
<dbReference type="EC" id="2.4.3.3" evidence="14"/>
<dbReference type="RefSeq" id="XP_026078335.1">
    <property type="nucleotide sequence ID" value="XM_026222550.1"/>
</dbReference>
<feature type="chain" id="PRO_5027947515" description="alpha-N-acetylgalactosaminide alpha-2,6-sialyltransferase" evidence="18">
    <location>
        <begin position="24"/>
        <end position="577"/>
    </location>
</feature>
<feature type="region of interest" description="Disordered" evidence="17">
    <location>
        <begin position="31"/>
        <end position="50"/>
    </location>
</feature>
<keyword evidence="9" id="KW-0333">Golgi apparatus</keyword>
<evidence type="ECO:0000256" key="7">
    <source>
        <dbReference type="ARBA" id="ARBA00022968"/>
    </source>
</evidence>
<dbReference type="Proteomes" id="UP000515129">
    <property type="component" value="Chromosome 37"/>
</dbReference>
<dbReference type="InterPro" id="IPR001675">
    <property type="entry name" value="Glyco_trans_29"/>
</dbReference>
<keyword evidence="7" id="KW-0735">Signal-anchor</keyword>
<dbReference type="Pfam" id="PF00777">
    <property type="entry name" value="Glyco_transf_29"/>
    <property type="match status" value="1"/>
</dbReference>
<reference evidence="21" key="1">
    <citation type="submission" date="2025-08" db="UniProtKB">
        <authorList>
            <consortium name="RefSeq"/>
        </authorList>
    </citation>
    <scope>IDENTIFICATION</scope>
    <source>
        <strain evidence="21">Wakin</strain>
        <tissue evidence="21">Muscle</tissue>
    </source>
</reference>
<evidence type="ECO:0000256" key="11">
    <source>
        <dbReference type="ARBA" id="ARBA00023157"/>
    </source>
</evidence>
<dbReference type="AlphaFoldDB" id="A0A6P6L1C0"/>
<evidence type="ECO:0000256" key="3">
    <source>
        <dbReference type="ARBA" id="ARBA00006003"/>
    </source>
</evidence>
<keyword evidence="11" id="KW-1015">Disulfide bond</keyword>
<dbReference type="KEGG" id="caua:113056073"/>
<keyword evidence="6" id="KW-0812">Transmembrane</keyword>
<comment type="catalytic activity">
    <reaction evidence="16">
        <text>a 3-O-[N-acetyl-alpha-D-galactosaminyl]-L-threonyl-[protein] + CMP-N-acetyl-beta-neuraminate = a 3-O-[N-acetyl-alpha-neuraminosyl-(2-&gt;6)-N-acetyl-alpha-D-galactosaminyl]-L-threonyl-[protein] + CMP + H(+)</text>
        <dbReference type="Rhea" id="RHEA:81643"/>
        <dbReference type="Rhea" id="RHEA-COMP:11689"/>
        <dbReference type="Rhea" id="RHEA-COMP:19720"/>
        <dbReference type="ChEBI" id="CHEBI:15378"/>
        <dbReference type="ChEBI" id="CHEBI:57812"/>
        <dbReference type="ChEBI" id="CHEBI:60377"/>
        <dbReference type="ChEBI" id="CHEBI:87075"/>
        <dbReference type="ChEBI" id="CHEBI:231970"/>
    </reaction>
    <physiologicalReaction direction="left-to-right" evidence="16">
        <dbReference type="Rhea" id="RHEA:81644"/>
    </physiologicalReaction>
</comment>
<evidence type="ECO:0000256" key="4">
    <source>
        <dbReference type="ARBA" id="ARBA00022676"/>
    </source>
</evidence>
<dbReference type="FunFam" id="3.90.1480.20:FF:000015">
    <property type="entry name" value="Lactosylceramide alpha-2,3-sialyltransferase"/>
    <property type="match status" value="1"/>
</dbReference>
<evidence type="ECO:0000256" key="5">
    <source>
        <dbReference type="ARBA" id="ARBA00022679"/>
    </source>
</evidence>
<keyword evidence="18" id="KW-0732">Signal</keyword>
<dbReference type="GO" id="GO:0001665">
    <property type="term" value="F:alpha-N-acetylgalactosaminide alpha-2,6-sialyltransferase activity"/>
    <property type="evidence" value="ECO:0007669"/>
    <property type="project" value="UniProtKB-EC"/>
</dbReference>
<comment type="catalytic activity">
    <reaction evidence="13">
        <text>a beta-D-galactosyl-(1-&gt;3)-N-acetyl-alpha-D-galactosaminyl derivative + CMP-N-acetyl-beta-neuraminate = a beta-D-galactosyl-(1-&gt;3)-[N-acetyl-alpha-neuraminyl-(2-&gt;6)]-N-acetyl-alpha-D-galactosaminyl derivative + CMP + H(+)</text>
        <dbReference type="Rhea" id="RHEA:11136"/>
        <dbReference type="ChEBI" id="CHEBI:15378"/>
        <dbReference type="ChEBI" id="CHEBI:57812"/>
        <dbReference type="ChEBI" id="CHEBI:60377"/>
        <dbReference type="ChEBI" id="CHEBI:133470"/>
        <dbReference type="ChEBI" id="CHEBI:140764"/>
        <dbReference type="EC" id="2.4.3.3"/>
    </reaction>
    <physiologicalReaction direction="left-to-right" evidence="13">
        <dbReference type="Rhea" id="RHEA:11137"/>
    </physiologicalReaction>
</comment>
<comment type="catalytic activity">
    <reaction evidence="15">
        <text>a 3-O-[N-acetyl-alpha-neuraminyl-(2-&gt;3)-beta-D-galactosyl-(1-&gt;3)-N-acetyl-alpha-D-galactosaminyl]-L-threonyl-[protein] + CMP-N-acetyl-beta-neuraminate = a 3-O-{alpha-Neu5Ac-(2-&gt;3)-beta-D-Gal-(1-&gt;3)-[alpha-Neu5Ac-(2-&gt;6)]-alpha-D-GalNAc}-L-threonyl-[protein] + CMP + H(+)</text>
        <dbReference type="Rhea" id="RHEA:81659"/>
        <dbReference type="Rhea" id="RHEA-COMP:14417"/>
        <dbReference type="Rhea" id="RHEA-COMP:16763"/>
        <dbReference type="ChEBI" id="CHEBI:15378"/>
        <dbReference type="ChEBI" id="CHEBI:57812"/>
        <dbReference type="ChEBI" id="CHEBI:60377"/>
        <dbReference type="ChEBI" id="CHEBI:139598"/>
        <dbReference type="ChEBI" id="CHEBI:156398"/>
    </reaction>
    <physiologicalReaction direction="left-to-right" evidence="15">
        <dbReference type="Rhea" id="RHEA:81660"/>
    </physiologicalReaction>
</comment>
<evidence type="ECO:0000256" key="18">
    <source>
        <dbReference type="SAM" id="SignalP"/>
    </source>
</evidence>
<feature type="region of interest" description="Disordered" evidence="17">
    <location>
        <begin position="55"/>
        <end position="137"/>
    </location>
</feature>
<keyword evidence="8" id="KW-1133">Transmembrane helix</keyword>
<dbReference type="OrthoDB" id="10264956at2759"/>
<comment type="pathway">
    <text evidence="2">Protein modification; protein glycosylation.</text>
</comment>
<evidence type="ECO:0000256" key="6">
    <source>
        <dbReference type="ARBA" id="ARBA00022692"/>
    </source>
</evidence>
<evidence type="ECO:0000256" key="8">
    <source>
        <dbReference type="ARBA" id="ARBA00022989"/>
    </source>
</evidence>
<dbReference type="CTD" id="564336"/>
<name>A0A6P6L1C0_CARAU</name>
<comment type="similarity">
    <text evidence="3">Belongs to the glycosyltransferase 29 family.</text>
</comment>
<dbReference type="InterPro" id="IPR057534">
    <property type="entry name" value="MXRA7_helical"/>
</dbReference>
<evidence type="ECO:0000256" key="14">
    <source>
        <dbReference type="ARBA" id="ARBA00039109"/>
    </source>
</evidence>
<keyword evidence="4" id="KW-0328">Glycosyltransferase</keyword>
<dbReference type="InterPro" id="IPR038578">
    <property type="entry name" value="GT29-like_sf"/>
</dbReference>
<gene>
    <name evidence="21" type="primary">st6galnac1.1</name>
</gene>
<evidence type="ECO:0000256" key="2">
    <source>
        <dbReference type="ARBA" id="ARBA00004922"/>
    </source>
</evidence>
<evidence type="ECO:0000313" key="21">
    <source>
        <dbReference type="RefSeq" id="XP_026078335.1"/>
    </source>
</evidence>
<dbReference type="Pfam" id="PF25473">
    <property type="entry name" value="MXRA7_helical"/>
    <property type="match status" value="1"/>
</dbReference>
<feature type="compositionally biased region" description="Basic and acidic residues" evidence="17">
    <location>
        <begin position="83"/>
        <end position="106"/>
    </location>
</feature>
<dbReference type="PANTHER" id="PTHR45941:SF1">
    <property type="entry name" value="ALPHA-N-ACETYLGALACTOSAMINIDE ALPHA-2,6-SIALYLTRANSFERASE 1"/>
    <property type="match status" value="1"/>
</dbReference>
<protein>
    <recommendedName>
        <fullName evidence="14">alpha-N-acetylgalactosaminide alpha-2,6-sialyltransferase</fullName>
        <ecNumber evidence="14">2.4.3.3</ecNumber>
    </recommendedName>
</protein>
<keyword evidence="12" id="KW-0325">Glycoprotein</keyword>
<evidence type="ECO:0000256" key="12">
    <source>
        <dbReference type="ARBA" id="ARBA00023180"/>
    </source>
</evidence>
<comment type="subcellular location">
    <subcellularLocation>
        <location evidence="1">Golgi apparatus membrane</location>
        <topology evidence="1">Single-pass type II membrane protein</topology>
    </subcellularLocation>
</comment>
<proteinExistence type="inferred from homology"/>
<evidence type="ECO:0000256" key="9">
    <source>
        <dbReference type="ARBA" id="ARBA00023034"/>
    </source>
</evidence>
<evidence type="ECO:0000256" key="17">
    <source>
        <dbReference type="SAM" id="MobiDB-lite"/>
    </source>
</evidence>
<keyword evidence="20" id="KW-1185">Reference proteome</keyword>
<dbReference type="GO" id="GO:0009312">
    <property type="term" value="P:oligosaccharide biosynthetic process"/>
    <property type="evidence" value="ECO:0007669"/>
    <property type="project" value="TreeGrafter"/>
</dbReference>
<evidence type="ECO:0000256" key="1">
    <source>
        <dbReference type="ARBA" id="ARBA00004323"/>
    </source>
</evidence>
<keyword evidence="5" id="KW-0808">Transferase</keyword>
<dbReference type="PANTHER" id="PTHR45941">
    <property type="entry name" value="ALPHA-N-ACETYLGALACTOSAMINIDE ALPHA-2,6-SIALYLTRANSFERASE 2-LIKE-RELATED"/>
    <property type="match status" value="1"/>
</dbReference>
<evidence type="ECO:0000256" key="13">
    <source>
        <dbReference type="ARBA" id="ARBA00036348"/>
    </source>
</evidence>
<organism evidence="20 21">
    <name type="scientific">Carassius auratus</name>
    <name type="common">Goldfish</name>
    <dbReference type="NCBI Taxonomy" id="7957"/>
    <lineage>
        <taxon>Eukaryota</taxon>
        <taxon>Metazoa</taxon>
        <taxon>Chordata</taxon>
        <taxon>Craniata</taxon>
        <taxon>Vertebrata</taxon>
        <taxon>Euteleostomi</taxon>
        <taxon>Actinopterygii</taxon>
        <taxon>Neopterygii</taxon>
        <taxon>Teleostei</taxon>
        <taxon>Ostariophysi</taxon>
        <taxon>Cypriniformes</taxon>
        <taxon>Cyprinidae</taxon>
        <taxon>Cyprininae</taxon>
        <taxon>Carassius</taxon>
    </lineage>
</organism>
<sequence length="577" mass="66370">MMDGTSDLFWPAMLFTLLAIMVAAVFMGRNKAPAPSKCSHQTSAAAVEERAGPDLGVSSQYHRNHQKDTSQQDIQLQSNAKSLEAKDETIKHGKDSNSDNVEKASESDSPVHSSIGREEDSSKSGIRNALKDYAQSPDAEKKPLRYMAGMLRTCQLEKMMTKEDLEEEQRVQREQLAAIFQLLKEKQDTFVLWMNLSEQFHSKIVIISALILSPLGTTSKYETEKPIYPTEREVNITPIPVLYKNNFTKLPVWDFEDVYLRSNEARRPTCPESLQNKEDPKFKEATLPDIQLWLYKGLLNITEWNRLAHFNNPFGFMEYKYNEVKGAVDLIPKPKFPILLPVPESSKDGCIRCAVVASGGILNNSKMGKEIDSHDYVFRVNGAVIQGYEEDVGNRTSVYVHTAFSLYSSILTLKQYGFHNIPQDEDIKYVMIPEGLRDFEWIQGLLQGKEANGSFKGVRPLKFFNGNFNESRFYVLHPDFLRYIRNRFMPSKQMQGKYWAMYRPTNGAFALFLAIHTCDIVDAYGFITEDHHKYSNYYYEKLKRTSVIFFINHDYGLEIKTWKKLHDSGIIRLFQRH</sequence>
<feature type="domain" description="Matrix-remodeling-associated protein 7 helical" evidence="19">
    <location>
        <begin position="148"/>
        <end position="190"/>
    </location>
</feature>
<accession>A0A6P6L1C0</accession>
<feature type="compositionally biased region" description="Polar residues" evidence="17">
    <location>
        <begin position="69"/>
        <end position="81"/>
    </location>
</feature>
<dbReference type="GO" id="GO:0000139">
    <property type="term" value="C:Golgi membrane"/>
    <property type="evidence" value="ECO:0007669"/>
    <property type="project" value="UniProtKB-SubCell"/>
</dbReference>
<evidence type="ECO:0000259" key="19">
    <source>
        <dbReference type="Pfam" id="PF25473"/>
    </source>
</evidence>
<evidence type="ECO:0000256" key="10">
    <source>
        <dbReference type="ARBA" id="ARBA00023136"/>
    </source>
</evidence>
<dbReference type="Gene3D" id="3.90.1480.20">
    <property type="entry name" value="Glycosyl transferase family 29"/>
    <property type="match status" value="1"/>
</dbReference>
<keyword evidence="10" id="KW-0472">Membrane</keyword>
<evidence type="ECO:0000313" key="20">
    <source>
        <dbReference type="Proteomes" id="UP000515129"/>
    </source>
</evidence>
<feature type="signal peptide" evidence="18">
    <location>
        <begin position="1"/>
        <end position="23"/>
    </location>
</feature>